<dbReference type="OrthoDB" id="6108017at2759"/>
<dbReference type="InterPro" id="IPR027417">
    <property type="entry name" value="P-loop_NTPase"/>
</dbReference>
<feature type="coiled-coil region" evidence="11">
    <location>
        <begin position="568"/>
        <end position="679"/>
    </location>
</feature>
<dbReference type="PANTHER" id="PTHR13140">
    <property type="entry name" value="MYOSIN"/>
    <property type="match status" value="1"/>
</dbReference>
<keyword evidence="4" id="KW-0067">ATP-binding</keyword>
<dbReference type="PANTHER" id="PTHR13140:SF706">
    <property type="entry name" value="DILUTE CLASS UNCONVENTIONAL MYOSIN, ISOFORM C"/>
    <property type="match status" value="1"/>
</dbReference>
<dbReference type="Pfam" id="PF00612">
    <property type="entry name" value="IQ"/>
    <property type="match status" value="2"/>
</dbReference>
<keyword evidence="8" id="KW-0505">Motor protein</keyword>
<evidence type="ECO:0000259" key="14">
    <source>
        <dbReference type="PROSITE" id="PS51456"/>
    </source>
</evidence>
<evidence type="ECO:0000259" key="13">
    <source>
        <dbReference type="PROSITE" id="PS51126"/>
    </source>
</evidence>
<dbReference type="GO" id="GO:0005524">
    <property type="term" value="F:ATP binding"/>
    <property type="evidence" value="ECO:0007669"/>
    <property type="project" value="UniProtKB-KW"/>
</dbReference>
<dbReference type="FunFam" id="1.20.5.190:FF:000001">
    <property type="entry name" value="unconventional myosin-Va"/>
    <property type="match status" value="1"/>
</dbReference>
<feature type="domain" description="Dilute" evidence="13">
    <location>
        <begin position="789"/>
        <end position="980"/>
    </location>
</feature>
<dbReference type="SMART" id="SM00015">
    <property type="entry name" value="IQ"/>
    <property type="match status" value="4"/>
</dbReference>
<dbReference type="SMART" id="SM00242">
    <property type="entry name" value="MYSc"/>
    <property type="match status" value="1"/>
</dbReference>
<dbReference type="SUPFAM" id="SSF52540">
    <property type="entry name" value="P-loop containing nucleoside triphosphate hydrolases"/>
    <property type="match status" value="1"/>
</dbReference>
<dbReference type="PROSITE" id="PS51126">
    <property type="entry name" value="DILUTE"/>
    <property type="match status" value="1"/>
</dbReference>
<feature type="domain" description="Myosin motor" evidence="14">
    <location>
        <begin position="1"/>
        <end position="204"/>
    </location>
</feature>
<dbReference type="GO" id="GO:0005516">
    <property type="term" value="F:calmodulin binding"/>
    <property type="evidence" value="ECO:0007669"/>
    <property type="project" value="UniProtKB-KW"/>
</dbReference>
<dbReference type="PROSITE" id="PS50096">
    <property type="entry name" value="IQ"/>
    <property type="match status" value="3"/>
</dbReference>
<evidence type="ECO:0000256" key="2">
    <source>
        <dbReference type="ARBA" id="ARBA00022737"/>
    </source>
</evidence>
<keyword evidence="7 10" id="KW-0518">Myosin</keyword>
<organism evidence="15 16">
    <name type="scientific">Bagarius yarrelli</name>
    <name type="common">Goonch</name>
    <name type="synonym">Bagrus yarrelli</name>
    <dbReference type="NCBI Taxonomy" id="175774"/>
    <lineage>
        <taxon>Eukaryota</taxon>
        <taxon>Metazoa</taxon>
        <taxon>Chordata</taxon>
        <taxon>Craniata</taxon>
        <taxon>Vertebrata</taxon>
        <taxon>Euteleostomi</taxon>
        <taxon>Actinopterygii</taxon>
        <taxon>Neopterygii</taxon>
        <taxon>Teleostei</taxon>
        <taxon>Ostariophysi</taxon>
        <taxon>Siluriformes</taxon>
        <taxon>Sisoridae</taxon>
        <taxon>Sisorinae</taxon>
        <taxon>Bagarius</taxon>
    </lineage>
</organism>
<dbReference type="Pfam" id="PF01843">
    <property type="entry name" value="DIL"/>
    <property type="match status" value="1"/>
</dbReference>
<dbReference type="GO" id="GO:0016459">
    <property type="term" value="C:myosin complex"/>
    <property type="evidence" value="ECO:0007669"/>
    <property type="project" value="UniProtKB-KW"/>
</dbReference>
<dbReference type="GO" id="GO:0051015">
    <property type="term" value="F:actin filament binding"/>
    <property type="evidence" value="ECO:0007669"/>
    <property type="project" value="TreeGrafter"/>
</dbReference>
<protein>
    <submittedName>
        <fullName evidence="15">Unconventional myosin-Va</fullName>
    </submittedName>
</protein>
<dbReference type="Pfam" id="PF25966">
    <property type="entry name" value="Myo5a"/>
    <property type="match status" value="1"/>
</dbReference>
<keyword evidence="3" id="KW-0547">Nucleotide-binding</keyword>
<dbReference type="Pfam" id="PF00063">
    <property type="entry name" value="Myosin_head"/>
    <property type="match status" value="1"/>
</dbReference>
<keyword evidence="6 11" id="KW-0175">Coiled coil</keyword>
<dbReference type="InterPro" id="IPR000048">
    <property type="entry name" value="IQ_motif_EF-hand-BS"/>
</dbReference>
<evidence type="ECO:0000313" key="15">
    <source>
        <dbReference type="EMBL" id="TSK13466.1"/>
    </source>
</evidence>
<dbReference type="GO" id="GO:0007015">
    <property type="term" value="P:actin filament organization"/>
    <property type="evidence" value="ECO:0007669"/>
    <property type="project" value="TreeGrafter"/>
</dbReference>
<dbReference type="EMBL" id="VCAZ01000001">
    <property type="protein sequence ID" value="TSK13466.1"/>
    <property type="molecule type" value="Genomic_DNA"/>
</dbReference>
<dbReference type="InterPro" id="IPR002710">
    <property type="entry name" value="Dilute_dom"/>
</dbReference>
<evidence type="ECO:0000256" key="1">
    <source>
        <dbReference type="ARBA" id="ARBA00008314"/>
    </source>
</evidence>
<comment type="similarity">
    <text evidence="1 10">Belongs to the TRAFAC class myosin-kinesin ATPase superfamily. Myosin family.</text>
</comment>
<dbReference type="CDD" id="cd23767">
    <property type="entry name" value="IQCD"/>
    <property type="match status" value="1"/>
</dbReference>
<evidence type="ECO:0000256" key="5">
    <source>
        <dbReference type="ARBA" id="ARBA00022860"/>
    </source>
</evidence>
<keyword evidence="2" id="KW-0677">Repeat</keyword>
<feature type="coiled-coil region" evidence="11">
    <location>
        <begin position="708"/>
        <end position="735"/>
    </location>
</feature>
<dbReference type="AlphaFoldDB" id="A0A556TI01"/>
<evidence type="ECO:0000256" key="4">
    <source>
        <dbReference type="ARBA" id="ARBA00022840"/>
    </source>
</evidence>
<feature type="region of interest" description="Disordered" evidence="12">
    <location>
        <begin position="1"/>
        <end position="24"/>
    </location>
</feature>
<evidence type="ECO:0000256" key="6">
    <source>
        <dbReference type="ARBA" id="ARBA00023054"/>
    </source>
</evidence>
<dbReference type="SMART" id="SM01132">
    <property type="entry name" value="DIL"/>
    <property type="match status" value="1"/>
</dbReference>
<evidence type="ECO:0000256" key="11">
    <source>
        <dbReference type="SAM" id="Coils"/>
    </source>
</evidence>
<dbReference type="InterPro" id="IPR058662">
    <property type="entry name" value="Myo5a/b_dom"/>
</dbReference>
<evidence type="ECO:0000313" key="16">
    <source>
        <dbReference type="Proteomes" id="UP000319801"/>
    </source>
</evidence>
<dbReference type="GO" id="GO:0016020">
    <property type="term" value="C:membrane"/>
    <property type="evidence" value="ECO:0007669"/>
    <property type="project" value="TreeGrafter"/>
</dbReference>
<sequence length="1002" mass="114852">MSSETEQPVEEVTTEEQQQKYFDSGDYNMAKAKIKNKQLPAATAEKTEITGDHIPTPQDLPQRKTSLFTRVWIPDSQEVWRAAELTKDYEPGDTALELQIQDGTANEERNYHIFYQLCASAHLPEFTDLQLVSAAQFHCTNQGKSPVIDRVDDVQEMQVTRRAFSLLGISESQQLELFQILAAILHLGNVEMTGKGSGNCSVSFAFLLELFQEEEKAPSKVASSRTKMTQGSQSFREHKKSVGLQVDVSGVLQSLPGSYEAKGCAIRPKVNLPECSTTGDTEGLEFNKYLPTDNTDNSSLIIVPSLCKSLRKTRAALVIQKYQRRYAARRLFKQKRAAAVLLQQLLRGHAARLQYRQLRYEQKVVVVQRWVRGWLARLHYTHTVQAVVYLQCCVRRMLAQRELKRLKIEARSVEHYKKLNVGMEKKIMQLQRKVDEQMLAELKETNCLLKSEKDDLNRLIQEQSQQIADQLLETHKEYTEHLKMELNDERSRYQNLLTEHAKLEALYTDLKSKQEAATHATKFGHLRKDSAFSSNESENTYCSEFTASEVSLQFPEDEVKGSMDVALLLKLQKRVAQLEQEKMNLQREWDSREEQLQQQHHKTLDECRRTLGAERDYEAQKRQELESANKRLKKDLNELRTSLSAGKGSKLATAYNLLLEQLNSTTEELEIRKEEVLMLRSQLVNLDGFKFKDSAVEINSNDSSRVLESQLQTERHGHTEELEALRAELQVLKAEREQNLLPDMLQLSQDGRVNVALQNEITRLTRHNLDLMDQMDKQDKTTRKLKKQLKIYMRKLEESDNAENEIGDVLPEVNILRKEQRCQGMLQYRKEDEAKLFRTLITVAAMLEQDTIPGVLGLKPTGLRKRTSSSFTLESILKQLDSFHSTLLQHGNDTELIRQLEEWLMDRGVQGGGVRETLEPLIQAAQLLQIKKKNQEDAEAITMMCTALTGTQALLKDRQESHHLLMDTKILFPLSLAFNPSTVALESLQIPQSLNLGFLTRL</sequence>
<evidence type="ECO:0000256" key="12">
    <source>
        <dbReference type="SAM" id="MobiDB-lite"/>
    </source>
</evidence>
<keyword evidence="16" id="KW-1185">Reference proteome</keyword>
<evidence type="ECO:0000256" key="3">
    <source>
        <dbReference type="ARBA" id="ARBA00022741"/>
    </source>
</evidence>
<dbReference type="Gene3D" id="1.10.10.820">
    <property type="match status" value="1"/>
</dbReference>
<dbReference type="Gene3D" id="1.20.120.720">
    <property type="entry name" value="Myosin VI head, motor domain, U50 subdomain"/>
    <property type="match status" value="1"/>
</dbReference>
<dbReference type="Proteomes" id="UP000319801">
    <property type="component" value="Unassembled WGS sequence"/>
</dbReference>
<keyword evidence="5" id="KW-0112">Calmodulin-binding</keyword>
<dbReference type="FunFam" id="1.10.10.820:FF:000001">
    <property type="entry name" value="Myosin heavy chain"/>
    <property type="match status" value="1"/>
</dbReference>
<keyword evidence="9 10" id="KW-0009">Actin-binding</keyword>
<evidence type="ECO:0000256" key="7">
    <source>
        <dbReference type="ARBA" id="ARBA00023123"/>
    </source>
</evidence>
<name>A0A556TI01_BAGYA</name>
<evidence type="ECO:0000256" key="8">
    <source>
        <dbReference type="ARBA" id="ARBA00023175"/>
    </source>
</evidence>
<evidence type="ECO:0000256" key="10">
    <source>
        <dbReference type="PROSITE-ProRule" id="PRU00782"/>
    </source>
</evidence>
<dbReference type="PROSITE" id="PS51456">
    <property type="entry name" value="MYOSIN_MOTOR"/>
    <property type="match status" value="1"/>
</dbReference>
<reference evidence="15 16" key="1">
    <citation type="journal article" date="2019" name="Genome Biol. Evol.">
        <title>Whole-Genome Sequencing of the Giant Devil Catfish, Bagarius yarrelli.</title>
        <authorList>
            <person name="Jiang W."/>
            <person name="Lv Y."/>
            <person name="Cheng L."/>
            <person name="Yang K."/>
            <person name="Chao B."/>
            <person name="Wang X."/>
            <person name="Li Y."/>
            <person name="Pan X."/>
            <person name="You X."/>
            <person name="Zhang Y."/>
            <person name="Yang J."/>
            <person name="Li J."/>
            <person name="Zhang X."/>
            <person name="Liu S."/>
            <person name="Sun C."/>
            <person name="Yang J."/>
            <person name="Shi Q."/>
        </authorList>
    </citation>
    <scope>NUCLEOTIDE SEQUENCE [LARGE SCALE GENOMIC DNA]</scope>
    <source>
        <strain evidence="15">JWS20170419001</strain>
        <tissue evidence="15">Muscle</tissue>
    </source>
</reference>
<dbReference type="InterPro" id="IPR001609">
    <property type="entry name" value="Myosin_head_motor_dom-like"/>
</dbReference>
<feature type="region of interest" description="Disordered" evidence="12">
    <location>
        <begin position="38"/>
        <end position="61"/>
    </location>
</feature>
<comment type="caution">
    <text evidence="15">The sequence shown here is derived from an EMBL/GenBank/DDBJ whole genome shotgun (WGS) entry which is preliminary data.</text>
</comment>
<dbReference type="Gene3D" id="1.20.5.190">
    <property type="match status" value="2"/>
</dbReference>
<gene>
    <name evidence="15" type="ORF">Baya_0340</name>
</gene>
<accession>A0A556TI01</accession>
<proteinExistence type="inferred from homology"/>
<comment type="caution">
    <text evidence="10">Lacks conserved residue(s) required for the propagation of feature annotation.</text>
</comment>
<dbReference type="GO" id="GO:0005737">
    <property type="term" value="C:cytoplasm"/>
    <property type="evidence" value="ECO:0007669"/>
    <property type="project" value="TreeGrafter"/>
</dbReference>
<dbReference type="GO" id="GO:0000146">
    <property type="term" value="F:microfilament motor activity"/>
    <property type="evidence" value="ECO:0007669"/>
    <property type="project" value="TreeGrafter"/>
</dbReference>
<feature type="coiled-coil region" evidence="11">
    <location>
        <begin position="413"/>
        <end position="513"/>
    </location>
</feature>
<dbReference type="SUPFAM" id="SSF50084">
    <property type="entry name" value="Myosin S1 fragment, N-terminal domain"/>
    <property type="match status" value="1"/>
</dbReference>
<evidence type="ECO:0000256" key="9">
    <source>
        <dbReference type="ARBA" id="ARBA00023203"/>
    </source>
</evidence>